<protein>
    <recommendedName>
        <fullName evidence="3">FLYWCH-type domain-containing protein</fullName>
    </recommendedName>
</protein>
<comment type="caution">
    <text evidence="1">The sequence shown here is derived from an EMBL/GenBank/DDBJ whole genome shotgun (WGS) entry which is preliminary data.</text>
</comment>
<name>A0ABQ7QXS8_PLUXY</name>
<dbReference type="Gene3D" id="2.20.25.240">
    <property type="match status" value="1"/>
</dbReference>
<evidence type="ECO:0008006" key="3">
    <source>
        <dbReference type="Google" id="ProtNLM"/>
    </source>
</evidence>
<evidence type="ECO:0000313" key="1">
    <source>
        <dbReference type="EMBL" id="KAG7309840.1"/>
    </source>
</evidence>
<proteinExistence type="predicted"/>
<organism evidence="1 2">
    <name type="scientific">Plutella xylostella</name>
    <name type="common">Diamondback moth</name>
    <name type="synonym">Plutella maculipennis</name>
    <dbReference type="NCBI Taxonomy" id="51655"/>
    <lineage>
        <taxon>Eukaryota</taxon>
        <taxon>Metazoa</taxon>
        <taxon>Ecdysozoa</taxon>
        <taxon>Arthropoda</taxon>
        <taxon>Hexapoda</taxon>
        <taxon>Insecta</taxon>
        <taxon>Pterygota</taxon>
        <taxon>Neoptera</taxon>
        <taxon>Endopterygota</taxon>
        <taxon>Lepidoptera</taxon>
        <taxon>Glossata</taxon>
        <taxon>Ditrysia</taxon>
        <taxon>Yponomeutoidea</taxon>
        <taxon>Plutellidae</taxon>
        <taxon>Plutella</taxon>
    </lineage>
</organism>
<evidence type="ECO:0000313" key="2">
    <source>
        <dbReference type="Proteomes" id="UP000823941"/>
    </source>
</evidence>
<dbReference type="Proteomes" id="UP000823941">
    <property type="component" value="Chromosome 6"/>
</dbReference>
<reference evidence="1 2" key="1">
    <citation type="submission" date="2021-06" db="EMBL/GenBank/DDBJ databases">
        <title>A haploid diamondback moth (Plutella xylostella L.) genome assembly resolves 31 chromosomes and identifies a diamide resistance mutation.</title>
        <authorList>
            <person name="Ward C.M."/>
            <person name="Perry K.D."/>
            <person name="Baker G."/>
            <person name="Powis K."/>
            <person name="Heckel D.G."/>
            <person name="Baxter S.W."/>
        </authorList>
    </citation>
    <scope>NUCLEOTIDE SEQUENCE [LARGE SCALE GENOMIC DNA]</scope>
    <source>
        <strain evidence="1 2">LV</strain>
        <tissue evidence="1">Single pupa</tissue>
    </source>
</reference>
<sequence>MFRKFSYHCVNSKSSCIRWVCSKNKRGKCKAYLKAHSETPDVPTEIFDVHNHEPPIYHITKEGDYIKV</sequence>
<keyword evidence="2" id="KW-1185">Reference proteome</keyword>
<accession>A0ABQ7QXS8</accession>
<dbReference type="EMBL" id="JAHIBW010000006">
    <property type="protein sequence ID" value="KAG7309840.1"/>
    <property type="molecule type" value="Genomic_DNA"/>
</dbReference>
<gene>
    <name evidence="1" type="ORF">JYU34_004351</name>
</gene>